<sequence length="577" mass="63469">MYLAGMGPCDDPLTVGIDVGSHSVRAGVFTFSGKMLNYAAHEINSYSPKLGYYQQSSKEIWNAVCVAVKNLLDAPGFSSNRARVRGIGFDATCSMAIIPHEKAEVFDLNTLSTVSEVENDFVQDIIMWMDHRATEEADAINKHSSSEKTLTYVGKHISPEMQTPKLIWLTKHVNQAQWQRIEHLFDLPDYLTWKATGKEARNLCSLVCKWGLLPNAESFAWDSAFVEDVLQLKPEDMQKICDTFQDPGKFLGELSVNAKAQMGFPEDSCIRVGSGIIDAHAGCLGSISARLNIEGRPDMPISISRRLVMVCGTSSCHLTVSPEPSFPTGVWGPYKSVVLPGFWTLEGGQSASGVLLMHVLSTHPAFSDVQLKAQELGLSPQKYLEDVLDCEAKSRSVPGHELTTHLHVYPDFHGNRAPHADPSMKGMICGLTLSSSEVDLARLYLAAVQALAYSTKSIVEAMILGGHDSFDTVVMCGGLTQGSLFIQTHADVLGVPVIVPGWCEVNFSPVLLGAAMLGARASDPVKELQTVMRDMAPEAKVFHPNFDSQTFHERKYSVFSEMYKNQILYRNIMKNEE</sequence>
<dbReference type="GO" id="GO:0019150">
    <property type="term" value="F:D-ribulokinase activity"/>
    <property type="evidence" value="ECO:0007669"/>
    <property type="project" value="TreeGrafter"/>
</dbReference>
<organism evidence="6">
    <name type="scientific">Notodromas monacha</name>
    <dbReference type="NCBI Taxonomy" id="399045"/>
    <lineage>
        <taxon>Eukaryota</taxon>
        <taxon>Metazoa</taxon>
        <taxon>Ecdysozoa</taxon>
        <taxon>Arthropoda</taxon>
        <taxon>Crustacea</taxon>
        <taxon>Oligostraca</taxon>
        <taxon>Ostracoda</taxon>
        <taxon>Podocopa</taxon>
        <taxon>Podocopida</taxon>
        <taxon>Cypridocopina</taxon>
        <taxon>Cypridoidea</taxon>
        <taxon>Cyprididae</taxon>
        <taxon>Notodromas</taxon>
    </lineage>
</organism>
<dbReference type="PIRSF" id="PIRSF000538">
    <property type="entry name" value="GlpK"/>
    <property type="match status" value="1"/>
</dbReference>
<dbReference type="InterPro" id="IPR018484">
    <property type="entry name" value="FGGY_N"/>
</dbReference>
<dbReference type="AlphaFoldDB" id="A0A7R9BVZ5"/>
<evidence type="ECO:0000256" key="3">
    <source>
        <dbReference type="ARBA" id="ARBA00022777"/>
    </source>
</evidence>
<dbReference type="EMBL" id="OA884655">
    <property type="protein sequence ID" value="CAD7281101.1"/>
    <property type="molecule type" value="Genomic_DNA"/>
</dbReference>
<comment type="similarity">
    <text evidence="1">Belongs to the FGGY kinase family.</text>
</comment>
<evidence type="ECO:0000313" key="7">
    <source>
        <dbReference type="Proteomes" id="UP000678499"/>
    </source>
</evidence>
<dbReference type="Pfam" id="PF02782">
    <property type="entry name" value="FGGY_C"/>
    <property type="match status" value="1"/>
</dbReference>
<dbReference type="Pfam" id="PF00370">
    <property type="entry name" value="FGGY_N"/>
    <property type="match status" value="1"/>
</dbReference>
<dbReference type="Proteomes" id="UP000678499">
    <property type="component" value="Unassembled WGS sequence"/>
</dbReference>
<dbReference type="InterPro" id="IPR018485">
    <property type="entry name" value="FGGY_C"/>
</dbReference>
<dbReference type="Gene3D" id="3.30.420.40">
    <property type="match status" value="1"/>
</dbReference>
<feature type="domain" description="Carbohydrate kinase FGGY N-terminal" evidence="4">
    <location>
        <begin position="14"/>
        <end position="285"/>
    </location>
</feature>
<evidence type="ECO:0000256" key="2">
    <source>
        <dbReference type="ARBA" id="ARBA00022679"/>
    </source>
</evidence>
<dbReference type="InterPro" id="IPR000577">
    <property type="entry name" value="Carb_kinase_FGGY"/>
</dbReference>
<dbReference type="OrthoDB" id="203824at2759"/>
<dbReference type="InterPro" id="IPR006003">
    <property type="entry name" value="FGGY_RbtK-like"/>
</dbReference>
<dbReference type="EMBL" id="CAJPEX010002618">
    <property type="protein sequence ID" value="CAG0921253.1"/>
    <property type="molecule type" value="Genomic_DNA"/>
</dbReference>
<keyword evidence="7" id="KW-1185">Reference proteome</keyword>
<evidence type="ECO:0000259" key="5">
    <source>
        <dbReference type="Pfam" id="PF02782"/>
    </source>
</evidence>
<evidence type="ECO:0000313" key="6">
    <source>
        <dbReference type="EMBL" id="CAD7281101.1"/>
    </source>
</evidence>
<reference evidence="6" key="1">
    <citation type="submission" date="2020-11" db="EMBL/GenBank/DDBJ databases">
        <authorList>
            <person name="Tran Van P."/>
        </authorList>
    </citation>
    <scope>NUCLEOTIDE SEQUENCE</scope>
</reference>
<dbReference type="CDD" id="cd07782">
    <property type="entry name" value="ASKHA_NBD_FGGY_D-RBK"/>
    <property type="match status" value="1"/>
</dbReference>
<dbReference type="PANTHER" id="PTHR43435:SF4">
    <property type="entry name" value="FGGY CARBOHYDRATE KINASE DOMAIN-CONTAINING PROTEIN"/>
    <property type="match status" value="1"/>
</dbReference>
<dbReference type="InterPro" id="IPR043129">
    <property type="entry name" value="ATPase_NBD"/>
</dbReference>
<protein>
    <recommendedName>
        <fullName evidence="8">FGGY carbohydrate kinase domain-containing protein</fullName>
    </recommendedName>
</protein>
<feature type="domain" description="Carbohydrate kinase FGGY C-terminal" evidence="5">
    <location>
        <begin position="308"/>
        <end position="521"/>
    </location>
</feature>
<dbReference type="SUPFAM" id="SSF53067">
    <property type="entry name" value="Actin-like ATPase domain"/>
    <property type="match status" value="2"/>
</dbReference>
<dbReference type="NCBIfam" id="TIGR01315">
    <property type="entry name" value="5C_CHO_kinase"/>
    <property type="match status" value="1"/>
</dbReference>
<keyword evidence="2" id="KW-0808">Transferase</keyword>
<proteinExistence type="inferred from homology"/>
<dbReference type="GO" id="GO:0005737">
    <property type="term" value="C:cytoplasm"/>
    <property type="evidence" value="ECO:0007669"/>
    <property type="project" value="TreeGrafter"/>
</dbReference>
<gene>
    <name evidence="6" type="ORF">NMOB1V02_LOCUS8753</name>
</gene>
<accession>A0A7R9BVZ5</accession>
<evidence type="ECO:0000259" key="4">
    <source>
        <dbReference type="Pfam" id="PF00370"/>
    </source>
</evidence>
<evidence type="ECO:0008006" key="8">
    <source>
        <dbReference type="Google" id="ProtNLM"/>
    </source>
</evidence>
<dbReference type="PANTHER" id="PTHR43435">
    <property type="entry name" value="RIBULOKINASE"/>
    <property type="match status" value="1"/>
</dbReference>
<keyword evidence="3" id="KW-0418">Kinase</keyword>
<dbReference type="GO" id="GO:0019321">
    <property type="term" value="P:pentose metabolic process"/>
    <property type="evidence" value="ECO:0007669"/>
    <property type="project" value="TreeGrafter"/>
</dbReference>
<dbReference type="Gene3D" id="1.20.58.2240">
    <property type="match status" value="1"/>
</dbReference>
<name>A0A7R9BVZ5_9CRUS</name>
<evidence type="ECO:0000256" key="1">
    <source>
        <dbReference type="ARBA" id="ARBA00009156"/>
    </source>
</evidence>